<dbReference type="PROSITE" id="PS50977">
    <property type="entry name" value="HTH_TETR_2"/>
    <property type="match status" value="1"/>
</dbReference>
<dbReference type="GO" id="GO:0000976">
    <property type="term" value="F:transcription cis-regulatory region binding"/>
    <property type="evidence" value="ECO:0007669"/>
    <property type="project" value="TreeGrafter"/>
</dbReference>
<feature type="domain" description="HTH tetR-type" evidence="5">
    <location>
        <begin position="29"/>
        <end position="89"/>
    </location>
</feature>
<dbReference type="InterPro" id="IPR050109">
    <property type="entry name" value="HTH-type_TetR-like_transc_reg"/>
</dbReference>
<evidence type="ECO:0000256" key="4">
    <source>
        <dbReference type="PROSITE-ProRule" id="PRU00335"/>
    </source>
</evidence>
<feature type="DNA-binding region" description="H-T-H motif" evidence="4">
    <location>
        <begin position="52"/>
        <end position="71"/>
    </location>
</feature>
<proteinExistence type="predicted"/>
<keyword evidence="7" id="KW-1185">Reference proteome</keyword>
<dbReference type="AlphaFoldDB" id="A0A919GKB0"/>
<evidence type="ECO:0000256" key="1">
    <source>
        <dbReference type="ARBA" id="ARBA00023015"/>
    </source>
</evidence>
<keyword evidence="3" id="KW-0804">Transcription</keyword>
<comment type="caution">
    <text evidence="6">The sequence shown here is derived from an EMBL/GenBank/DDBJ whole genome shotgun (WGS) entry which is preliminary data.</text>
</comment>
<evidence type="ECO:0000256" key="3">
    <source>
        <dbReference type="ARBA" id="ARBA00023163"/>
    </source>
</evidence>
<evidence type="ECO:0000256" key="2">
    <source>
        <dbReference type="ARBA" id="ARBA00023125"/>
    </source>
</evidence>
<dbReference type="InterPro" id="IPR025996">
    <property type="entry name" value="MT1864/Rv1816-like_C"/>
</dbReference>
<dbReference type="SUPFAM" id="SSF46689">
    <property type="entry name" value="Homeodomain-like"/>
    <property type="match status" value="1"/>
</dbReference>
<reference evidence="6" key="2">
    <citation type="submission" date="2020-09" db="EMBL/GenBank/DDBJ databases">
        <authorList>
            <person name="Sun Q."/>
            <person name="Ohkuma M."/>
        </authorList>
    </citation>
    <scope>NUCLEOTIDE SEQUENCE</scope>
    <source>
        <strain evidence="6">JCM 5069</strain>
    </source>
</reference>
<dbReference type="Pfam" id="PF13305">
    <property type="entry name" value="TetR_C_33"/>
    <property type="match status" value="1"/>
</dbReference>
<dbReference type="InterPro" id="IPR001647">
    <property type="entry name" value="HTH_TetR"/>
</dbReference>
<dbReference type="Proteomes" id="UP000603708">
    <property type="component" value="Unassembled WGS sequence"/>
</dbReference>
<dbReference type="Gene3D" id="1.10.357.10">
    <property type="entry name" value="Tetracycline Repressor, domain 2"/>
    <property type="match status" value="1"/>
</dbReference>
<dbReference type="Pfam" id="PF00440">
    <property type="entry name" value="TetR_N"/>
    <property type="match status" value="1"/>
</dbReference>
<gene>
    <name evidence="6" type="ORF">GCM10018793_56350</name>
</gene>
<dbReference type="PANTHER" id="PTHR30055:SF220">
    <property type="entry name" value="TETR-FAMILY REGULATORY PROTEIN"/>
    <property type="match status" value="1"/>
</dbReference>
<evidence type="ECO:0000313" key="6">
    <source>
        <dbReference type="EMBL" id="GHH86001.1"/>
    </source>
</evidence>
<protein>
    <submittedName>
        <fullName evidence="6">TetR family transcriptional regulator</fullName>
    </submittedName>
</protein>
<dbReference type="PANTHER" id="PTHR30055">
    <property type="entry name" value="HTH-TYPE TRANSCRIPTIONAL REGULATOR RUTR"/>
    <property type="match status" value="1"/>
</dbReference>
<evidence type="ECO:0000313" key="7">
    <source>
        <dbReference type="Proteomes" id="UP000603708"/>
    </source>
</evidence>
<dbReference type="InterPro" id="IPR009057">
    <property type="entry name" value="Homeodomain-like_sf"/>
</dbReference>
<dbReference type="InterPro" id="IPR036271">
    <property type="entry name" value="Tet_transcr_reg_TetR-rel_C_sf"/>
</dbReference>
<keyword evidence="2 4" id="KW-0238">DNA-binding</keyword>
<dbReference type="SUPFAM" id="SSF48498">
    <property type="entry name" value="Tetracyclin repressor-like, C-terminal domain"/>
    <property type="match status" value="1"/>
</dbReference>
<name>A0A919GKB0_9ACTN</name>
<accession>A0A919GKB0</accession>
<dbReference type="GO" id="GO:0003700">
    <property type="term" value="F:DNA-binding transcription factor activity"/>
    <property type="evidence" value="ECO:0007669"/>
    <property type="project" value="TreeGrafter"/>
</dbReference>
<sequence>MVNAIYLTVSDVNLNGVTATRRSTGQHHGDLRNALERAALSLVAERGPHGFTLAEACRRAGVSVSAPYKHFADREALLASLAIKGYREQQRRFGAAVAATEDPAGQLAAFAAAYVRFAAEERALFDITFLAGLDKDRHPELHEAGTELFDTLVPVAGRIAPGEAAALDLLVRIAAAAHGLALFLQQGMLPPGRDTLADAEERAARTARALVEQERRGY</sequence>
<keyword evidence="1" id="KW-0805">Transcription regulation</keyword>
<organism evidence="6 7">
    <name type="scientific">Streptomyces sulfonofaciens</name>
    <dbReference type="NCBI Taxonomy" id="68272"/>
    <lineage>
        <taxon>Bacteria</taxon>
        <taxon>Bacillati</taxon>
        <taxon>Actinomycetota</taxon>
        <taxon>Actinomycetes</taxon>
        <taxon>Kitasatosporales</taxon>
        <taxon>Streptomycetaceae</taxon>
        <taxon>Streptomyces</taxon>
    </lineage>
</organism>
<reference evidence="6" key="1">
    <citation type="journal article" date="2014" name="Int. J. Syst. Evol. Microbiol.">
        <title>Complete genome sequence of Corynebacterium casei LMG S-19264T (=DSM 44701T), isolated from a smear-ripened cheese.</title>
        <authorList>
            <consortium name="US DOE Joint Genome Institute (JGI-PGF)"/>
            <person name="Walter F."/>
            <person name="Albersmeier A."/>
            <person name="Kalinowski J."/>
            <person name="Ruckert C."/>
        </authorList>
    </citation>
    <scope>NUCLEOTIDE SEQUENCE</scope>
    <source>
        <strain evidence="6">JCM 5069</strain>
    </source>
</reference>
<dbReference type="EMBL" id="BNCD01000020">
    <property type="protein sequence ID" value="GHH86001.1"/>
    <property type="molecule type" value="Genomic_DNA"/>
</dbReference>
<evidence type="ECO:0000259" key="5">
    <source>
        <dbReference type="PROSITE" id="PS50977"/>
    </source>
</evidence>